<feature type="signal peptide" evidence="10">
    <location>
        <begin position="1"/>
        <end position="19"/>
    </location>
</feature>
<protein>
    <submittedName>
        <fullName evidence="12">Energy transducer TonB</fullName>
    </submittedName>
</protein>
<accession>A0A7D4QIE2</accession>
<dbReference type="PROSITE" id="PS52015">
    <property type="entry name" value="TONB_CTD"/>
    <property type="match status" value="1"/>
</dbReference>
<keyword evidence="4" id="KW-1003">Cell membrane</keyword>
<feature type="chain" id="PRO_5028834586" evidence="10">
    <location>
        <begin position="20"/>
        <end position="132"/>
    </location>
</feature>
<dbReference type="Gene3D" id="3.30.1150.10">
    <property type="match status" value="1"/>
</dbReference>
<dbReference type="PANTHER" id="PTHR33446">
    <property type="entry name" value="PROTEIN TONB-RELATED"/>
    <property type="match status" value="1"/>
</dbReference>
<feature type="domain" description="TonB C-terminal" evidence="11">
    <location>
        <begin position="40"/>
        <end position="132"/>
    </location>
</feature>
<evidence type="ECO:0000256" key="3">
    <source>
        <dbReference type="ARBA" id="ARBA00022448"/>
    </source>
</evidence>
<dbReference type="SUPFAM" id="SSF74653">
    <property type="entry name" value="TolA/TonB C-terminal domain"/>
    <property type="match status" value="1"/>
</dbReference>
<dbReference type="GO" id="GO:0055085">
    <property type="term" value="P:transmembrane transport"/>
    <property type="evidence" value="ECO:0007669"/>
    <property type="project" value="InterPro"/>
</dbReference>
<evidence type="ECO:0000313" key="13">
    <source>
        <dbReference type="Proteomes" id="UP000505355"/>
    </source>
</evidence>
<sequence length="132" mass="14719">MKKYLITTLLIFAVCIAMAQTKPDSTTVFDKVDVSAEFPGGVNALGMFLGRNVRYPSDSYEKNIQGKVLVSFIIERDGNLSDIKITKHVSKDIDAEAIRIIKSSPKWIPGKQGDIVVRQRYTVPINFTLAKN</sequence>
<evidence type="ECO:0000256" key="4">
    <source>
        <dbReference type="ARBA" id="ARBA00022475"/>
    </source>
</evidence>
<dbReference type="GO" id="GO:0031992">
    <property type="term" value="F:energy transducer activity"/>
    <property type="evidence" value="ECO:0007669"/>
    <property type="project" value="TreeGrafter"/>
</dbReference>
<dbReference type="PANTHER" id="PTHR33446:SF2">
    <property type="entry name" value="PROTEIN TONB"/>
    <property type="match status" value="1"/>
</dbReference>
<evidence type="ECO:0000256" key="7">
    <source>
        <dbReference type="ARBA" id="ARBA00022927"/>
    </source>
</evidence>
<dbReference type="Pfam" id="PF03544">
    <property type="entry name" value="TonB_C"/>
    <property type="match status" value="1"/>
</dbReference>
<keyword evidence="7" id="KW-0653">Protein transport</keyword>
<keyword evidence="5" id="KW-0997">Cell inner membrane</keyword>
<dbReference type="GO" id="GO:0015031">
    <property type="term" value="P:protein transport"/>
    <property type="evidence" value="ECO:0007669"/>
    <property type="project" value="UniProtKB-KW"/>
</dbReference>
<keyword evidence="10" id="KW-0732">Signal</keyword>
<dbReference type="NCBIfam" id="TIGR01352">
    <property type="entry name" value="tonB_Cterm"/>
    <property type="match status" value="1"/>
</dbReference>
<proteinExistence type="inferred from homology"/>
<dbReference type="InterPro" id="IPR006260">
    <property type="entry name" value="TonB/TolA_C"/>
</dbReference>
<keyword evidence="6" id="KW-0812">Transmembrane</keyword>
<evidence type="ECO:0000259" key="11">
    <source>
        <dbReference type="PROSITE" id="PS52015"/>
    </source>
</evidence>
<evidence type="ECO:0000256" key="5">
    <source>
        <dbReference type="ARBA" id="ARBA00022519"/>
    </source>
</evidence>
<keyword evidence="8" id="KW-1133">Transmembrane helix</keyword>
<dbReference type="GO" id="GO:0098797">
    <property type="term" value="C:plasma membrane protein complex"/>
    <property type="evidence" value="ECO:0007669"/>
    <property type="project" value="TreeGrafter"/>
</dbReference>
<dbReference type="InterPro" id="IPR051045">
    <property type="entry name" value="TonB-dependent_transducer"/>
</dbReference>
<dbReference type="KEGG" id="mmab:HQ865_04545"/>
<evidence type="ECO:0000256" key="2">
    <source>
        <dbReference type="ARBA" id="ARBA00006555"/>
    </source>
</evidence>
<evidence type="ECO:0000256" key="1">
    <source>
        <dbReference type="ARBA" id="ARBA00004383"/>
    </source>
</evidence>
<gene>
    <name evidence="12" type="ORF">HQ865_04545</name>
</gene>
<keyword evidence="9" id="KW-0472">Membrane</keyword>
<dbReference type="InterPro" id="IPR037682">
    <property type="entry name" value="TonB_C"/>
</dbReference>
<reference evidence="12 13" key="1">
    <citation type="submission" date="2020-05" db="EMBL/GenBank/DDBJ databases">
        <title>Mucilaginibacter mali sp. nov.</title>
        <authorList>
            <person name="Kim H.S."/>
            <person name="Lee K.C."/>
            <person name="Suh M.K."/>
            <person name="Kim J.-S."/>
            <person name="Han K.-I."/>
            <person name="Eom M.K."/>
            <person name="Shin Y.K."/>
            <person name="Lee J.-S."/>
        </authorList>
    </citation>
    <scope>NUCLEOTIDE SEQUENCE [LARGE SCALE GENOMIC DNA]</scope>
    <source>
        <strain evidence="12 13">G2-14</strain>
    </source>
</reference>
<evidence type="ECO:0000256" key="10">
    <source>
        <dbReference type="SAM" id="SignalP"/>
    </source>
</evidence>
<evidence type="ECO:0000256" key="9">
    <source>
        <dbReference type="ARBA" id="ARBA00023136"/>
    </source>
</evidence>
<evidence type="ECO:0000256" key="6">
    <source>
        <dbReference type="ARBA" id="ARBA00022692"/>
    </source>
</evidence>
<organism evidence="12 13">
    <name type="scientific">Mucilaginibacter mali</name>
    <dbReference type="NCBI Taxonomy" id="2740462"/>
    <lineage>
        <taxon>Bacteria</taxon>
        <taxon>Pseudomonadati</taxon>
        <taxon>Bacteroidota</taxon>
        <taxon>Sphingobacteriia</taxon>
        <taxon>Sphingobacteriales</taxon>
        <taxon>Sphingobacteriaceae</taxon>
        <taxon>Mucilaginibacter</taxon>
    </lineage>
</organism>
<dbReference type="AlphaFoldDB" id="A0A7D4QIE2"/>
<evidence type="ECO:0000256" key="8">
    <source>
        <dbReference type="ARBA" id="ARBA00022989"/>
    </source>
</evidence>
<comment type="similarity">
    <text evidence="2">Belongs to the TonB family.</text>
</comment>
<dbReference type="EMBL" id="CP054139">
    <property type="protein sequence ID" value="QKJ29050.1"/>
    <property type="molecule type" value="Genomic_DNA"/>
</dbReference>
<dbReference type="RefSeq" id="WP_173413748.1">
    <property type="nucleotide sequence ID" value="NZ_CP054139.1"/>
</dbReference>
<evidence type="ECO:0000313" key="12">
    <source>
        <dbReference type="EMBL" id="QKJ29050.1"/>
    </source>
</evidence>
<comment type="subcellular location">
    <subcellularLocation>
        <location evidence="1">Cell inner membrane</location>
        <topology evidence="1">Single-pass membrane protein</topology>
        <orientation evidence="1">Periplasmic side</orientation>
    </subcellularLocation>
</comment>
<keyword evidence="13" id="KW-1185">Reference proteome</keyword>
<dbReference type="Proteomes" id="UP000505355">
    <property type="component" value="Chromosome"/>
</dbReference>
<name>A0A7D4QIE2_9SPHI</name>
<keyword evidence="3" id="KW-0813">Transport</keyword>